<feature type="signal peptide" evidence="1">
    <location>
        <begin position="1"/>
        <end position="19"/>
    </location>
</feature>
<evidence type="ECO:0000313" key="2">
    <source>
        <dbReference type="EMBL" id="AFY02055.1"/>
    </source>
</evidence>
<dbReference type="EMBL" id="CP002930">
    <property type="protein sequence ID" value="AFY02055.1"/>
    <property type="molecule type" value="Genomic_DNA"/>
</dbReference>
<dbReference type="PATRIC" id="fig|1069642.3.peg.2346"/>
<sequence>MKKLAVLSLSLLFALPGFAKGLSAAETNAKALEILIDSASAITLEGDVRSDEKLSAILSRAMISAGQGAATIKNNCIFVSYDGIFECHLDIQHLIDGVSYGETVISYETFADKDGAPDKMLINKVRVSRGH</sequence>
<accession>K7YZC3</accession>
<protein>
    <submittedName>
        <fullName evidence="2">Uncharacterized protein</fullName>
    </submittedName>
</protein>
<organism evidence="2 3">
    <name type="scientific">Bdellovibrio bacteriovorus str. Tiberius</name>
    <dbReference type="NCBI Taxonomy" id="1069642"/>
    <lineage>
        <taxon>Bacteria</taxon>
        <taxon>Pseudomonadati</taxon>
        <taxon>Bdellovibrionota</taxon>
        <taxon>Bdellovibrionia</taxon>
        <taxon>Bdellovibrionales</taxon>
        <taxon>Pseudobdellovibrionaceae</taxon>
        <taxon>Bdellovibrio</taxon>
    </lineage>
</organism>
<evidence type="ECO:0000313" key="3">
    <source>
        <dbReference type="Proteomes" id="UP000010074"/>
    </source>
</evidence>
<evidence type="ECO:0000256" key="1">
    <source>
        <dbReference type="SAM" id="SignalP"/>
    </source>
</evidence>
<name>K7YZC3_BDEBC</name>
<dbReference type="Proteomes" id="UP000010074">
    <property type="component" value="Chromosome"/>
</dbReference>
<proteinExistence type="predicted"/>
<feature type="chain" id="PRO_5003915503" evidence="1">
    <location>
        <begin position="20"/>
        <end position="131"/>
    </location>
</feature>
<keyword evidence="1" id="KW-0732">Signal</keyword>
<dbReference type="HOGENOM" id="CLU_2033522_0_0_7"/>
<dbReference type="STRING" id="1069642.Bdt_2372"/>
<dbReference type="AlphaFoldDB" id="K7YZC3"/>
<dbReference type="RefSeq" id="WP_015091491.1">
    <property type="nucleotide sequence ID" value="NC_019567.1"/>
</dbReference>
<gene>
    <name evidence="2" type="ORF">Bdt_2372</name>
</gene>
<reference evidence="2 3" key="1">
    <citation type="journal article" date="2012" name="BMC Genomics">
        <title>Genome analysis of a simultaneously predatory and prey-independent, novel Bdellovibrio bacteriovorus from the River Tiber, supports in silico predictions of both ancient and recent lateral gene transfer from diverse bacteria.</title>
        <authorList>
            <person name="Hobley L."/>
            <person name="Lerner T.R."/>
            <person name="Williams L.E."/>
            <person name="Lambert C."/>
            <person name="Till R."/>
            <person name="Milner D.S."/>
            <person name="Basford S.M."/>
            <person name="Capeness M.J."/>
            <person name="Fenton A.K."/>
            <person name="Atterbury R.J."/>
            <person name="Harris M.A."/>
            <person name="Sockett R.E."/>
        </authorList>
    </citation>
    <scope>NUCLEOTIDE SEQUENCE [LARGE SCALE GENOMIC DNA]</scope>
    <source>
        <strain evidence="2 3">Tiberius</strain>
    </source>
</reference>
<dbReference type="KEGG" id="bbat:Bdt_2372"/>